<feature type="region of interest" description="Disordered" evidence="5">
    <location>
        <begin position="35"/>
        <end position="137"/>
    </location>
</feature>
<dbReference type="Proteomes" id="UP000695562">
    <property type="component" value="Unassembled WGS sequence"/>
</dbReference>
<evidence type="ECO:0000313" key="8">
    <source>
        <dbReference type="EMBL" id="KAF2069647.1"/>
    </source>
</evidence>
<feature type="domain" description="SAM" evidence="7">
    <location>
        <begin position="140"/>
        <end position="203"/>
    </location>
</feature>
<reference evidence="8" key="1">
    <citation type="submission" date="2020-01" db="EMBL/GenBank/DDBJ databases">
        <title>Development of genomics and gene disruption for Polysphondylium violaceum indicates a role for the polyketide synthase stlB in stalk morphogenesis.</title>
        <authorList>
            <person name="Narita B."/>
            <person name="Kawabe Y."/>
            <person name="Kin K."/>
            <person name="Saito T."/>
            <person name="Gibbs R."/>
            <person name="Kuspa A."/>
            <person name="Muzny D."/>
            <person name="Queller D."/>
            <person name="Richards S."/>
            <person name="Strassman J."/>
            <person name="Sucgang R."/>
            <person name="Worley K."/>
            <person name="Schaap P."/>
        </authorList>
    </citation>
    <scope>NUCLEOTIDE SEQUENCE</scope>
    <source>
        <strain evidence="8">QSvi11</strain>
    </source>
</reference>
<evidence type="ECO:0000259" key="7">
    <source>
        <dbReference type="PROSITE" id="PS50105"/>
    </source>
</evidence>
<dbReference type="InterPro" id="IPR036855">
    <property type="entry name" value="Znf_CCCH_sf"/>
</dbReference>
<evidence type="ECO:0000256" key="1">
    <source>
        <dbReference type="ARBA" id="ARBA00022723"/>
    </source>
</evidence>
<dbReference type="SMART" id="SM00356">
    <property type="entry name" value="ZnF_C3H1"/>
    <property type="match status" value="1"/>
</dbReference>
<dbReference type="Pfam" id="PF07647">
    <property type="entry name" value="SAM_2"/>
    <property type="match status" value="1"/>
</dbReference>
<dbReference type="GO" id="GO:0008270">
    <property type="term" value="F:zinc ion binding"/>
    <property type="evidence" value="ECO:0007669"/>
    <property type="project" value="UniProtKB-KW"/>
</dbReference>
<feature type="compositionally biased region" description="Low complexity" evidence="5">
    <location>
        <begin position="112"/>
        <end position="131"/>
    </location>
</feature>
<comment type="caution">
    <text evidence="8">The sequence shown here is derived from an EMBL/GenBank/DDBJ whole genome shotgun (WGS) entry which is preliminary data.</text>
</comment>
<accession>A0A8J4V0T7</accession>
<proteinExistence type="predicted"/>
<sequence length="534" mass="61513">MATQKFIFPTHFPKSGGNKNLDLEKFFKKTSLADDADDYDHCDTSIDNHSNSNKMSKFIKAPGYIPPDSADASTSKSTSTTTTPKNGGKDKRDKDKKDKDKDIKDRKKVKDNNNNNNNNSSINNNKTNNNDTSKKNVGEWGVDKVVDWLKMEKLDVFVDKFKENDITGKVLYEIEQSDLEKMGFNSIGNCKSFFISLKKLKTTTIQPIRQHQQQHQQHQHQHKRVGESSVKFCDYFLQHGNCKFGDKCKYSHERPLEILSSSSTTTTTTTTTATSGPSLKQKEERNKKLEKQKEKKDSYIPFKSNFGIHAYLAKVKSLFDTQEEVISKMQADINLWEDILSRTNLDNQTINDVIGIFTNDKVTQSFLRENINYFYSILMKSNFIGHYSNLPNKIQSLNVYDDAGYRSIASLFKQICDRFQEGVDHIPLELFNSQFQKSILSQTDTNIAYIIKVLSQRKLFRSQNQSIDVNSDETSYKDFPLVPVLDELRSKKFDSRIRPLKLGIYDSPDEYLNTHFHLLREDMIHPIRETLADV</sequence>
<protein>
    <recommendedName>
        <fullName evidence="10">C3H1-type domain-containing protein</fullName>
    </recommendedName>
</protein>
<dbReference type="EMBL" id="AJWJ01000622">
    <property type="protein sequence ID" value="KAF2069647.1"/>
    <property type="molecule type" value="Genomic_DNA"/>
</dbReference>
<feature type="compositionally biased region" description="Basic and acidic residues" evidence="5">
    <location>
        <begin position="280"/>
        <end position="295"/>
    </location>
</feature>
<keyword evidence="1 4" id="KW-0479">Metal-binding</keyword>
<evidence type="ECO:0000259" key="6">
    <source>
        <dbReference type="PROSITE" id="PS50103"/>
    </source>
</evidence>
<dbReference type="InterPro" id="IPR013761">
    <property type="entry name" value="SAM/pointed_sf"/>
</dbReference>
<dbReference type="OrthoDB" id="411372at2759"/>
<feature type="compositionally biased region" description="Low complexity" evidence="5">
    <location>
        <begin position="67"/>
        <end position="86"/>
    </location>
</feature>
<feature type="compositionally biased region" description="Basic and acidic residues" evidence="5">
    <location>
        <begin position="87"/>
        <end position="111"/>
    </location>
</feature>
<evidence type="ECO:0008006" key="10">
    <source>
        <dbReference type="Google" id="ProtNLM"/>
    </source>
</evidence>
<feature type="region of interest" description="Disordered" evidence="5">
    <location>
        <begin position="1"/>
        <end position="20"/>
    </location>
</feature>
<dbReference type="PROSITE" id="PS50103">
    <property type="entry name" value="ZF_C3H1"/>
    <property type="match status" value="1"/>
</dbReference>
<dbReference type="SMART" id="SM00454">
    <property type="entry name" value="SAM"/>
    <property type="match status" value="1"/>
</dbReference>
<dbReference type="InterPro" id="IPR000571">
    <property type="entry name" value="Znf_CCCH"/>
</dbReference>
<evidence type="ECO:0000256" key="5">
    <source>
        <dbReference type="SAM" id="MobiDB-lite"/>
    </source>
</evidence>
<feature type="domain" description="C3H1-type" evidence="6">
    <location>
        <begin position="227"/>
        <end position="255"/>
    </location>
</feature>
<evidence type="ECO:0000256" key="4">
    <source>
        <dbReference type="PROSITE-ProRule" id="PRU00723"/>
    </source>
</evidence>
<dbReference type="SUPFAM" id="SSF90229">
    <property type="entry name" value="CCCH zinc finger"/>
    <property type="match status" value="1"/>
</dbReference>
<dbReference type="AlphaFoldDB" id="A0A8J4V0T7"/>
<gene>
    <name evidence="8" type="ORF">CYY_009032</name>
</gene>
<dbReference type="Pfam" id="PF00642">
    <property type="entry name" value="zf-CCCH"/>
    <property type="match status" value="1"/>
</dbReference>
<feature type="non-terminal residue" evidence="8">
    <location>
        <position position="1"/>
    </location>
</feature>
<dbReference type="InterPro" id="IPR001660">
    <property type="entry name" value="SAM"/>
</dbReference>
<keyword evidence="2 4" id="KW-0863">Zinc-finger</keyword>
<keyword evidence="3 4" id="KW-0862">Zinc</keyword>
<evidence type="ECO:0000256" key="3">
    <source>
        <dbReference type="ARBA" id="ARBA00022833"/>
    </source>
</evidence>
<dbReference type="Gene3D" id="1.10.150.50">
    <property type="entry name" value="Transcription Factor, Ets-1"/>
    <property type="match status" value="1"/>
</dbReference>
<dbReference type="PROSITE" id="PS50105">
    <property type="entry name" value="SAM_DOMAIN"/>
    <property type="match status" value="1"/>
</dbReference>
<keyword evidence="9" id="KW-1185">Reference proteome</keyword>
<feature type="zinc finger region" description="C3H1-type" evidence="4">
    <location>
        <begin position="227"/>
        <end position="255"/>
    </location>
</feature>
<evidence type="ECO:0000313" key="9">
    <source>
        <dbReference type="Proteomes" id="UP000695562"/>
    </source>
</evidence>
<dbReference type="Gene3D" id="4.10.1000.10">
    <property type="entry name" value="Zinc finger, CCCH-type"/>
    <property type="match status" value="1"/>
</dbReference>
<feature type="region of interest" description="Disordered" evidence="5">
    <location>
        <begin position="260"/>
        <end position="295"/>
    </location>
</feature>
<evidence type="ECO:0000256" key="2">
    <source>
        <dbReference type="ARBA" id="ARBA00022771"/>
    </source>
</evidence>
<organism evidence="8 9">
    <name type="scientific">Polysphondylium violaceum</name>
    <dbReference type="NCBI Taxonomy" id="133409"/>
    <lineage>
        <taxon>Eukaryota</taxon>
        <taxon>Amoebozoa</taxon>
        <taxon>Evosea</taxon>
        <taxon>Eumycetozoa</taxon>
        <taxon>Dictyostelia</taxon>
        <taxon>Dictyosteliales</taxon>
        <taxon>Dictyosteliaceae</taxon>
        <taxon>Polysphondylium</taxon>
    </lineage>
</organism>
<feature type="compositionally biased region" description="Low complexity" evidence="5">
    <location>
        <begin position="260"/>
        <end position="275"/>
    </location>
</feature>
<name>A0A8J4V0T7_9MYCE</name>
<dbReference type="SUPFAM" id="SSF47769">
    <property type="entry name" value="SAM/Pointed domain"/>
    <property type="match status" value="1"/>
</dbReference>